<dbReference type="AlphaFoldDB" id="A0A0L8VBE2"/>
<name>A0A0L8VBE2_9BACT</name>
<gene>
    <name evidence="1" type="ORF">NC99_14030</name>
</gene>
<accession>A0A0L8VBE2</accession>
<keyword evidence="2" id="KW-1185">Reference proteome</keyword>
<protein>
    <submittedName>
        <fullName evidence="1">Uncharacterized protein</fullName>
    </submittedName>
</protein>
<organism evidence="1 2">
    <name type="scientific">Sunxiuqinia dokdonensis</name>
    <dbReference type="NCBI Taxonomy" id="1409788"/>
    <lineage>
        <taxon>Bacteria</taxon>
        <taxon>Pseudomonadati</taxon>
        <taxon>Bacteroidota</taxon>
        <taxon>Bacteroidia</taxon>
        <taxon>Marinilabiliales</taxon>
        <taxon>Prolixibacteraceae</taxon>
        <taxon>Sunxiuqinia</taxon>
    </lineage>
</organism>
<dbReference type="PATRIC" id="fig|1409788.3.peg.1433"/>
<comment type="caution">
    <text evidence="1">The sequence shown here is derived from an EMBL/GenBank/DDBJ whole genome shotgun (WGS) entry which is preliminary data.</text>
</comment>
<proteinExistence type="predicted"/>
<evidence type="ECO:0000313" key="2">
    <source>
        <dbReference type="Proteomes" id="UP000036958"/>
    </source>
</evidence>
<dbReference type="EMBL" id="LGIA01000072">
    <property type="protein sequence ID" value="KOH45771.1"/>
    <property type="molecule type" value="Genomic_DNA"/>
</dbReference>
<reference evidence="2" key="1">
    <citation type="submission" date="2015-07" db="EMBL/GenBank/DDBJ databases">
        <title>Genome sequencing of Sunxiuqinia dokdonensis strain SK.</title>
        <authorList>
            <person name="Ahn S."/>
            <person name="Kim B.-C."/>
        </authorList>
    </citation>
    <scope>NUCLEOTIDE SEQUENCE [LARGE SCALE GENOMIC DNA]</scope>
    <source>
        <strain evidence="2">SK</strain>
    </source>
</reference>
<dbReference type="STRING" id="1409788.NC99_14030"/>
<evidence type="ECO:0000313" key="1">
    <source>
        <dbReference type="EMBL" id="KOH45771.1"/>
    </source>
</evidence>
<sequence>MVQDLRACGWMLDARSWINLKPETRNPKPKTRNLKLGI</sequence>
<dbReference type="Proteomes" id="UP000036958">
    <property type="component" value="Unassembled WGS sequence"/>
</dbReference>